<evidence type="ECO:0000313" key="2">
    <source>
        <dbReference type="Proteomes" id="UP001060085"/>
    </source>
</evidence>
<dbReference type="EMBL" id="CM044702">
    <property type="protein sequence ID" value="KAI5676372.1"/>
    <property type="molecule type" value="Genomic_DNA"/>
</dbReference>
<dbReference type="Proteomes" id="UP001060085">
    <property type="component" value="Linkage Group LG02"/>
</dbReference>
<gene>
    <name evidence="1" type="ORF">M9H77_07322</name>
</gene>
<comment type="caution">
    <text evidence="1">The sequence shown here is derived from an EMBL/GenBank/DDBJ whole genome shotgun (WGS) entry which is preliminary data.</text>
</comment>
<organism evidence="1 2">
    <name type="scientific">Catharanthus roseus</name>
    <name type="common">Madagascar periwinkle</name>
    <name type="synonym">Vinca rosea</name>
    <dbReference type="NCBI Taxonomy" id="4058"/>
    <lineage>
        <taxon>Eukaryota</taxon>
        <taxon>Viridiplantae</taxon>
        <taxon>Streptophyta</taxon>
        <taxon>Embryophyta</taxon>
        <taxon>Tracheophyta</taxon>
        <taxon>Spermatophyta</taxon>
        <taxon>Magnoliopsida</taxon>
        <taxon>eudicotyledons</taxon>
        <taxon>Gunneridae</taxon>
        <taxon>Pentapetalae</taxon>
        <taxon>asterids</taxon>
        <taxon>lamiids</taxon>
        <taxon>Gentianales</taxon>
        <taxon>Apocynaceae</taxon>
        <taxon>Rauvolfioideae</taxon>
        <taxon>Vinceae</taxon>
        <taxon>Catharanthinae</taxon>
        <taxon>Catharanthus</taxon>
    </lineage>
</organism>
<name>A0ACC0BUK7_CATRO</name>
<reference evidence="2" key="1">
    <citation type="journal article" date="2023" name="Nat. Plants">
        <title>Single-cell RNA sequencing provides a high-resolution roadmap for understanding the multicellular compartmentation of specialized metabolism.</title>
        <authorList>
            <person name="Sun S."/>
            <person name="Shen X."/>
            <person name="Li Y."/>
            <person name="Li Y."/>
            <person name="Wang S."/>
            <person name="Li R."/>
            <person name="Zhang H."/>
            <person name="Shen G."/>
            <person name="Guo B."/>
            <person name="Wei J."/>
            <person name="Xu J."/>
            <person name="St-Pierre B."/>
            <person name="Chen S."/>
            <person name="Sun C."/>
        </authorList>
    </citation>
    <scope>NUCLEOTIDE SEQUENCE [LARGE SCALE GENOMIC DNA]</scope>
</reference>
<evidence type="ECO:0000313" key="1">
    <source>
        <dbReference type="EMBL" id="KAI5676372.1"/>
    </source>
</evidence>
<accession>A0ACC0BUK7</accession>
<sequence length="424" mass="49338">MVKTKNANIGQSQNLEEGSSSRGKGKAERVPSGVRVHKVRVPDRFISVKEAATFEEWTRNRRKIVSGHIVNLNDMQGMQVVPNLLEMIGWTPLLTVNELYYVEMIYEFYANLHKGRIERVDNIPHQWLLTRIGGRDIAFDDILLNHIIESPQDGKRFYSKNKKCFDPNLYSERRFEEIFTRVEVFKRHDDRNVNKVDAYGRLLNHMISNIIIPNVGHKSSITNMHSFVMLAIHEHRRMNFGYMAIEHMLATQSFSTKCLPYGCFITKIFQHFVINLVGIGDHICYGKIYNQQTFKRIGFEKNEEGAFIQGGQEEGDDDDEEDDDEDQEGMNVEEEASEEETEAEIQKRETRQKKRQENMEEGSSLVDMDQLMTRIIAMQSQINDRFKDLDGKRSKFDLMNSMTRLWTFKIGFKAILSEAKDLSD</sequence>
<proteinExistence type="predicted"/>
<keyword evidence="2" id="KW-1185">Reference proteome</keyword>
<protein>
    <submittedName>
        <fullName evidence="1">Uncharacterized protein</fullName>
    </submittedName>
</protein>